<name>A0A2H0LM94_9BACT</name>
<comment type="caution">
    <text evidence="3">The sequence shown here is derived from an EMBL/GenBank/DDBJ whole genome shotgun (WGS) entry which is preliminary data.</text>
</comment>
<evidence type="ECO:0000313" key="3">
    <source>
        <dbReference type="EMBL" id="PIQ85481.1"/>
    </source>
</evidence>
<feature type="signal peptide" evidence="1">
    <location>
        <begin position="1"/>
        <end position="19"/>
    </location>
</feature>
<gene>
    <name evidence="3" type="ORF">COV74_08300</name>
</gene>
<dbReference type="InterPro" id="IPR019282">
    <property type="entry name" value="Glycoamylase-like_cons_dom"/>
</dbReference>
<organism evidence="3 4">
    <name type="scientific">Candidatus Abzuiibacterium crystallinum</name>
    <dbReference type="NCBI Taxonomy" id="1974748"/>
    <lineage>
        <taxon>Bacteria</taxon>
        <taxon>Pseudomonadati</taxon>
        <taxon>Candidatus Omnitrophota</taxon>
        <taxon>Candidatus Abzuiibacterium</taxon>
    </lineage>
</organism>
<dbReference type="Gene3D" id="1.50.10.140">
    <property type="match status" value="1"/>
</dbReference>
<evidence type="ECO:0000256" key="1">
    <source>
        <dbReference type="SAM" id="SignalP"/>
    </source>
</evidence>
<evidence type="ECO:0000313" key="4">
    <source>
        <dbReference type="Proteomes" id="UP000230859"/>
    </source>
</evidence>
<evidence type="ECO:0000259" key="2">
    <source>
        <dbReference type="Pfam" id="PF10091"/>
    </source>
</evidence>
<protein>
    <submittedName>
        <fullName evidence="3">Tat pathway signal protein</fullName>
    </submittedName>
</protein>
<sequence length="425" mass="47937">MKRFVCGILSLVFILHASAIPLSAGQADSLAESDRHFLNQVQRDSFYYFLKFRNPHTGLTLDSSSPGSPASIAATGFALASFAIAKGNGWMGYRDAYEAVEQVLTTLESKAAGHRGFYYHFLEPNSGKRAWSSELSSIDTALLMAGVLLAGEYFKGTDLYTRAQALYEKVDWDWMLNQSLLMSHGWKPSSGFLPHYWDMYSEHLVLQALALGSPTHGIPKKAWGEWVRYEDEFEGHHVVYSFSGSLFTYQYSHMFLDFSRLNDQGINYFENSRNATLANQAFCAMYPDLYGDGNYTWWGLSASLGPNGYKAYGAKPGTALHDGTIAPYAIAGSIIFTPEASLEALKRLYETYGNQIYGEFGFKDAFNVTRDWWADEYIGIDQGSIVLMLENYLHDGIIWEKMMRHPAIQRWMTLCDLQAKENRLS</sequence>
<keyword evidence="1" id="KW-0732">Signal</keyword>
<reference evidence="3 4" key="1">
    <citation type="submission" date="2017-09" db="EMBL/GenBank/DDBJ databases">
        <title>Depth-based differentiation of microbial function through sediment-hosted aquifers and enrichment of novel symbionts in the deep terrestrial subsurface.</title>
        <authorList>
            <person name="Probst A.J."/>
            <person name="Ladd B."/>
            <person name="Jarett J.K."/>
            <person name="Geller-Mcgrath D.E."/>
            <person name="Sieber C.M."/>
            <person name="Emerson J.B."/>
            <person name="Anantharaman K."/>
            <person name="Thomas B.C."/>
            <person name="Malmstrom R."/>
            <person name="Stieglmeier M."/>
            <person name="Klingl A."/>
            <person name="Woyke T."/>
            <person name="Ryan C.M."/>
            <person name="Banfield J.F."/>
        </authorList>
    </citation>
    <scope>NUCLEOTIDE SEQUENCE [LARGE SCALE GENOMIC DNA]</scope>
    <source>
        <strain evidence="3">CG11_big_fil_rev_8_21_14_0_20_45_26</strain>
    </source>
</reference>
<dbReference type="EMBL" id="PCVY01000065">
    <property type="protein sequence ID" value="PIQ85481.1"/>
    <property type="molecule type" value="Genomic_DNA"/>
</dbReference>
<feature type="domain" description="Glycoamylase-like" evidence="2">
    <location>
        <begin position="195"/>
        <end position="406"/>
    </location>
</feature>
<feature type="chain" id="PRO_5013755832" evidence="1">
    <location>
        <begin position="20"/>
        <end position="425"/>
    </location>
</feature>
<accession>A0A2H0LM94</accession>
<dbReference type="Pfam" id="PF10091">
    <property type="entry name" value="Glycoamylase"/>
    <property type="match status" value="1"/>
</dbReference>
<proteinExistence type="predicted"/>
<dbReference type="AlphaFoldDB" id="A0A2H0LM94"/>
<dbReference type="Proteomes" id="UP000230859">
    <property type="component" value="Unassembled WGS sequence"/>
</dbReference>